<dbReference type="Proteomes" id="UP000198804">
    <property type="component" value="Unassembled WGS sequence"/>
</dbReference>
<dbReference type="STRING" id="414703.SAMN04488125_101132"/>
<dbReference type="AlphaFoldDB" id="A0A1I3YBK0"/>
<dbReference type="RefSeq" id="WP_091940946.1">
    <property type="nucleotide sequence ID" value="NZ_FOSV01000001.1"/>
</dbReference>
<dbReference type="EMBL" id="FOSV01000001">
    <property type="protein sequence ID" value="SFK29347.1"/>
    <property type="molecule type" value="Genomic_DNA"/>
</dbReference>
<keyword evidence="3" id="KW-1185">Reference proteome</keyword>
<name>A0A1I3YBK0_9HYPH</name>
<dbReference type="Pfam" id="PF11154">
    <property type="entry name" value="DUF2934"/>
    <property type="match status" value="1"/>
</dbReference>
<organism evidence="2 3">
    <name type="scientific">Methylorubrum salsuginis</name>
    <dbReference type="NCBI Taxonomy" id="414703"/>
    <lineage>
        <taxon>Bacteria</taxon>
        <taxon>Pseudomonadati</taxon>
        <taxon>Pseudomonadota</taxon>
        <taxon>Alphaproteobacteria</taxon>
        <taxon>Hyphomicrobiales</taxon>
        <taxon>Methylobacteriaceae</taxon>
        <taxon>Methylorubrum</taxon>
    </lineage>
</organism>
<evidence type="ECO:0000313" key="2">
    <source>
        <dbReference type="EMBL" id="SFK29347.1"/>
    </source>
</evidence>
<protein>
    <recommendedName>
        <fullName evidence="4">DUF2934 domain-containing protein</fullName>
    </recommendedName>
</protein>
<sequence>MPLCEHQVRERAYYIWEDEGRGFGRAEIHWLQAEAELSRTVAASAEVVAEAAPAKAAKVSKPRAAKSAIRTPVDALAGVTEAAKSPAARAAVKPAKVAAKAATKSADAAGAKAPAKTAAKAAAKTAAKAAAPKAASRAKARTAAEGVSLH</sequence>
<feature type="compositionally biased region" description="Low complexity" evidence="1">
    <location>
        <begin position="103"/>
        <end position="144"/>
    </location>
</feature>
<evidence type="ECO:0008006" key="4">
    <source>
        <dbReference type="Google" id="ProtNLM"/>
    </source>
</evidence>
<proteinExistence type="predicted"/>
<reference evidence="3" key="1">
    <citation type="submission" date="2016-10" db="EMBL/GenBank/DDBJ databases">
        <authorList>
            <person name="Varghese N."/>
            <person name="Submissions S."/>
        </authorList>
    </citation>
    <scope>NUCLEOTIDE SEQUENCE [LARGE SCALE GENOMIC DNA]</scope>
    <source>
        <strain evidence="3">CGMCC 1.6474</strain>
    </source>
</reference>
<feature type="region of interest" description="Disordered" evidence="1">
    <location>
        <begin position="103"/>
        <end position="150"/>
    </location>
</feature>
<dbReference type="OrthoDB" id="9811127at2"/>
<dbReference type="InterPro" id="IPR021327">
    <property type="entry name" value="DUF2934"/>
</dbReference>
<gene>
    <name evidence="2" type="ORF">SAMN04488125_101132</name>
</gene>
<evidence type="ECO:0000256" key="1">
    <source>
        <dbReference type="SAM" id="MobiDB-lite"/>
    </source>
</evidence>
<evidence type="ECO:0000313" key="3">
    <source>
        <dbReference type="Proteomes" id="UP000198804"/>
    </source>
</evidence>
<accession>A0A1I3YBK0</accession>